<organism evidence="1 2">
    <name type="scientific">Streptomyces pyxinae</name>
    <dbReference type="NCBI Taxonomy" id="2970734"/>
    <lineage>
        <taxon>Bacteria</taxon>
        <taxon>Bacillati</taxon>
        <taxon>Actinomycetota</taxon>
        <taxon>Actinomycetes</taxon>
        <taxon>Kitasatosporales</taxon>
        <taxon>Streptomycetaceae</taxon>
        <taxon>Streptomyces</taxon>
    </lineage>
</organism>
<dbReference type="EMBL" id="JANUGQ010000012">
    <property type="protein sequence ID" value="MCS0637069.1"/>
    <property type="molecule type" value="Genomic_DNA"/>
</dbReference>
<accession>A0ABT2CKG2</accession>
<proteinExistence type="predicted"/>
<dbReference type="RefSeq" id="WP_258788333.1">
    <property type="nucleotide sequence ID" value="NZ_JANUGQ010000012.1"/>
</dbReference>
<dbReference type="Proteomes" id="UP001431313">
    <property type="component" value="Unassembled WGS sequence"/>
</dbReference>
<evidence type="ECO:0000313" key="1">
    <source>
        <dbReference type="EMBL" id="MCS0637069.1"/>
    </source>
</evidence>
<comment type="caution">
    <text evidence="1">The sequence shown here is derived from an EMBL/GenBank/DDBJ whole genome shotgun (WGS) entry which is preliminary data.</text>
</comment>
<reference evidence="1" key="1">
    <citation type="submission" date="2022-08" db="EMBL/GenBank/DDBJ databases">
        <authorList>
            <person name="Somphong A."/>
            <person name="Phongsopitanun W."/>
        </authorList>
    </citation>
    <scope>NUCLEOTIDE SEQUENCE</scope>
    <source>
        <strain evidence="1">LP05-1</strain>
    </source>
</reference>
<gene>
    <name evidence="1" type="ORF">NX801_15645</name>
</gene>
<evidence type="ECO:0000313" key="2">
    <source>
        <dbReference type="Proteomes" id="UP001431313"/>
    </source>
</evidence>
<sequence length="115" mass="12780">MDDTPRPSVLQHDLDASPYGWCHWHQDSSDTALAVRSIDQGTGPGKSLYACARCRRQYGLAPLAETDAAMTLRVYRFDADGNQQEVVPRFGYEPDRGRPPRGGFPPCACPRCRTP</sequence>
<keyword evidence="2" id="KW-1185">Reference proteome</keyword>
<protein>
    <submittedName>
        <fullName evidence="1">Uncharacterized protein</fullName>
    </submittedName>
</protein>
<name>A0ABT2CKG2_9ACTN</name>